<dbReference type="PANTHER" id="PTHR30329:SF21">
    <property type="entry name" value="LIPOPROTEIN YIAD-RELATED"/>
    <property type="match status" value="1"/>
</dbReference>
<protein>
    <submittedName>
        <fullName evidence="7">Outer membrane protein OmpA-like peptidoglycan-associated protein</fullName>
    </submittedName>
</protein>
<evidence type="ECO:0000313" key="7">
    <source>
        <dbReference type="EMBL" id="MBB5689656.1"/>
    </source>
</evidence>
<feature type="signal peptide" evidence="5">
    <location>
        <begin position="1"/>
        <end position="19"/>
    </location>
</feature>
<dbReference type="Pfam" id="PF00691">
    <property type="entry name" value="OmpA"/>
    <property type="match status" value="1"/>
</dbReference>
<dbReference type="InterPro" id="IPR032608">
    <property type="entry name" value="DUF4892"/>
</dbReference>
<dbReference type="Pfam" id="PF16234">
    <property type="entry name" value="DUF4892"/>
    <property type="match status" value="1"/>
</dbReference>
<dbReference type="InterPro" id="IPR036737">
    <property type="entry name" value="OmpA-like_sf"/>
</dbReference>
<feature type="domain" description="OmpA-like" evidence="6">
    <location>
        <begin position="212"/>
        <end position="327"/>
    </location>
</feature>
<feature type="chain" id="PRO_5032967198" evidence="5">
    <location>
        <begin position="20"/>
        <end position="327"/>
    </location>
</feature>
<reference evidence="7 8" key="1">
    <citation type="submission" date="2020-08" db="EMBL/GenBank/DDBJ databases">
        <title>Genomic Encyclopedia of Type Strains, Phase IV (KMG-IV): sequencing the most valuable type-strain genomes for metagenomic binning, comparative biology and taxonomic classification.</title>
        <authorList>
            <person name="Goeker M."/>
        </authorList>
    </citation>
    <scope>NUCLEOTIDE SEQUENCE [LARGE SCALE GENOMIC DNA]</scope>
    <source>
        <strain evidence="7 8">DSM 25895</strain>
    </source>
</reference>
<proteinExistence type="predicted"/>
<dbReference type="InterPro" id="IPR050330">
    <property type="entry name" value="Bact_OuterMem_StrucFunc"/>
</dbReference>
<evidence type="ECO:0000256" key="1">
    <source>
        <dbReference type="ARBA" id="ARBA00004442"/>
    </source>
</evidence>
<dbReference type="InterPro" id="IPR006664">
    <property type="entry name" value="OMP_bac"/>
</dbReference>
<dbReference type="EMBL" id="JACIJE010000004">
    <property type="protein sequence ID" value="MBB5689656.1"/>
    <property type="molecule type" value="Genomic_DNA"/>
</dbReference>
<dbReference type="Proteomes" id="UP000562254">
    <property type="component" value="Unassembled WGS sequence"/>
</dbReference>
<evidence type="ECO:0000256" key="3">
    <source>
        <dbReference type="ARBA" id="ARBA00023237"/>
    </source>
</evidence>
<keyword evidence="2 4" id="KW-0472">Membrane</keyword>
<dbReference type="CDD" id="cd07185">
    <property type="entry name" value="OmpA_C-like"/>
    <property type="match status" value="1"/>
</dbReference>
<comment type="caution">
    <text evidence="7">The sequence shown here is derived from an EMBL/GenBank/DDBJ whole genome shotgun (WGS) entry which is preliminary data.</text>
</comment>
<dbReference type="Gene3D" id="3.30.1330.60">
    <property type="entry name" value="OmpA-like domain"/>
    <property type="match status" value="1"/>
</dbReference>
<dbReference type="AlphaFoldDB" id="A0A840XP10"/>
<name>A0A840XP10_9PROT</name>
<evidence type="ECO:0000256" key="2">
    <source>
        <dbReference type="ARBA" id="ARBA00023136"/>
    </source>
</evidence>
<organism evidence="7 8">
    <name type="scientific">Neoroseomonas alkaliterrae</name>
    <dbReference type="NCBI Taxonomy" id="1452450"/>
    <lineage>
        <taxon>Bacteria</taxon>
        <taxon>Pseudomonadati</taxon>
        <taxon>Pseudomonadota</taxon>
        <taxon>Alphaproteobacteria</taxon>
        <taxon>Acetobacterales</taxon>
        <taxon>Acetobacteraceae</taxon>
        <taxon>Neoroseomonas</taxon>
    </lineage>
</organism>
<dbReference type="InterPro" id="IPR006665">
    <property type="entry name" value="OmpA-like"/>
</dbReference>
<keyword evidence="5" id="KW-0732">Signal</keyword>
<accession>A0A840XP10</accession>
<evidence type="ECO:0000313" key="8">
    <source>
        <dbReference type="Proteomes" id="UP000562254"/>
    </source>
</evidence>
<gene>
    <name evidence="7" type="ORF">FHS88_001781</name>
</gene>
<evidence type="ECO:0000256" key="5">
    <source>
        <dbReference type="SAM" id="SignalP"/>
    </source>
</evidence>
<comment type="subcellular location">
    <subcellularLocation>
        <location evidence="1">Cell outer membrane</location>
    </subcellularLocation>
</comment>
<dbReference type="SUPFAM" id="SSF103088">
    <property type="entry name" value="OmpA-like"/>
    <property type="match status" value="1"/>
</dbReference>
<dbReference type="PRINTS" id="PR01021">
    <property type="entry name" value="OMPADOMAIN"/>
</dbReference>
<dbReference type="RefSeq" id="WP_184483678.1">
    <property type="nucleotide sequence ID" value="NZ_JAAEDJ010000082.1"/>
</dbReference>
<sequence>MRRLIVAALAALLALPAAAQQRAAPAPAGGADHPMVGRYEGAVQRLRQQRDYAEMRIVTGQVLGAHRVPGGPRATEANSTAVAGRALRMRYEGPEGRSPLELVRNWQQRMERDGFRTVFACEGRGCGGTGADLWFAVTEAQPVNANMPSNWDGQAYAALRLERPQGDVWVAILSVPGGGNRPPVTLIDVVETRPMETDRIVFVDAAAMERAIAATGRVALYGIRFDTDRAEPRPESRPTLEEIAKYLRANPAVSVIVTGHTDNQGAFDYNLDLSRRRAAAVVAALTRDFGIPAARLTAFGAGMAAPVAANDTEQGRAQNRRVEIVRR</sequence>
<evidence type="ECO:0000259" key="6">
    <source>
        <dbReference type="PROSITE" id="PS51123"/>
    </source>
</evidence>
<dbReference type="GO" id="GO:0009279">
    <property type="term" value="C:cell outer membrane"/>
    <property type="evidence" value="ECO:0007669"/>
    <property type="project" value="UniProtKB-SubCell"/>
</dbReference>
<keyword evidence="3" id="KW-0998">Cell outer membrane</keyword>
<keyword evidence="8" id="KW-1185">Reference proteome</keyword>
<evidence type="ECO:0000256" key="4">
    <source>
        <dbReference type="PROSITE-ProRule" id="PRU00473"/>
    </source>
</evidence>
<dbReference type="PROSITE" id="PS51123">
    <property type="entry name" value="OMPA_2"/>
    <property type="match status" value="1"/>
</dbReference>
<dbReference type="PANTHER" id="PTHR30329">
    <property type="entry name" value="STATOR ELEMENT OF FLAGELLAR MOTOR COMPLEX"/>
    <property type="match status" value="1"/>
</dbReference>